<sequence>MSGLTTKKAIAYTFKDLLKEKPFNKITINDIANKCDINRQTFYYHFQDIRDLIEWICIDEVDNILEKKDECEKWEDKFLLIFKIMEEEKIFVKNIYYSVSVEVLRSNLYRLVYPIIYSEILEKSKGKNLREEDKKFITDFYKYSFVSIVLNWIDNGMHENPGLIVAKVSRLITGTIDHACLSVN</sequence>
<protein>
    <submittedName>
        <fullName evidence="3">Transcriptional regulator, TetR family</fullName>
    </submittedName>
</protein>
<reference evidence="3" key="1">
    <citation type="journal article" date="2013" name="Environ. Microbiol.">
        <title>Microbiota from the distal guts of lean and obese adolescents exhibit partial functional redundancy besides clear differences in community structure.</title>
        <authorList>
            <person name="Ferrer M."/>
            <person name="Ruiz A."/>
            <person name="Lanza F."/>
            <person name="Haange S.B."/>
            <person name="Oberbach A."/>
            <person name="Till H."/>
            <person name="Bargiela R."/>
            <person name="Campoy C."/>
            <person name="Segura M.T."/>
            <person name="Richter M."/>
            <person name="von Bergen M."/>
            <person name="Seifert J."/>
            <person name="Suarez A."/>
        </authorList>
    </citation>
    <scope>NUCLEOTIDE SEQUENCE</scope>
</reference>
<feature type="domain" description="HTH tetR-type" evidence="2">
    <location>
        <begin position="4"/>
        <end position="64"/>
    </location>
</feature>
<dbReference type="SUPFAM" id="SSF46689">
    <property type="entry name" value="Homeodomain-like"/>
    <property type="match status" value="1"/>
</dbReference>
<organism evidence="3">
    <name type="scientific">human gut metagenome</name>
    <dbReference type="NCBI Taxonomy" id="408170"/>
    <lineage>
        <taxon>unclassified sequences</taxon>
        <taxon>metagenomes</taxon>
        <taxon>organismal metagenomes</taxon>
    </lineage>
</organism>
<comment type="caution">
    <text evidence="3">The sequence shown here is derived from an EMBL/GenBank/DDBJ whole genome shotgun (WGS) entry which is preliminary data.</text>
</comment>
<dbReference type="Pfam" id="PF14278">
    <property type="entry name" value="TetR_C_8"/>
    <property type="match status" value="1"/>
</dbReference>
<dbReference type="InterPro" id="IPR039532">
    <property type="entry name" value="TetR_C_Firmicutes"/>
</dbReference>
<dbReference type="PANTHER" id="PTHR43479">
    <property type="entry name" value="ACREF/ENVCD OPERON REPRESSOR-RELATED"/>
    <property type="match status" value="1"/>
</dbReference>
<dbReference type="Gene3D" id="1.10.357.10">
    <property type="entry name" value="Tetracycline Repressor, domain 2"/>
    <property type="match status" value="1"/>
</dbReference>
<dbReference type="GO" id="GO:0003677">
    <property type="term" value="F:DNA binding"/>
    <property type="evidence" value="ECO:0007669"/>
    <property type="project" value="UniProtKB-KW"/>
</dbReference>
<name>K1SDZ7_9ZZZZ</name>
<evidence type="ECO:0000313" key="3">
    <source>
        <dbReference type="EMBL" id="EKC45626.1"/>
    </source>
</evidence>
<accession>K1SDZ7</accession>
<dbReference type="Pfam" id="PF00440">
    <property type="entry name" value="TetR_N"/>
    <property type="match status" value="1"/>
</dbReference>
<dbReference type="AlphaFoldDB" id="K1SDZ7"/>
<dbReference type="PANTHER" id="PTHR43479:SF7">
    <property type="entry name" value="TETR-FAMILY TRANSCRIPTIONAL REGULATOR"/>
    <property type="match status" value="1"/>
</dbReference>
<gene>
    <name evidence="3" type="ORF">OBE_16768</name>
</gene>
<keyword evidence="1" id="KW-0238">DNA-binding</keyword>
<dbReference type="PROSITE" id="PS50977">
    <property type="entry name" value="HTH_TETR_2"/>
    <property type="match status" value="1"/>
</dbReference>
<dbReference type="EMBL" id="AJWZ01011335">
    <property type="protein sequence ID" value="EKC45626.1"/>
    <property type="molecule type" value="Genomic_DNA"/>
</dbReference>
<proteinExistence type="predicted"/>
<evidence type="ECO:0000256" key="1">
    <source>
        <dbReference type="ARBA" id="ARBA00023125"/>
    </source>
</evidence>
<evidence type="ECO:0000259" key="2">
    <source>
        <dbReference type="PROSITE" id="PS50977"/>
    </source>
</evidence>
<dbReference type="InterPro" id="IPR001647">
    <property type="entry name" value="HTH_TetR"/>
</dbReference>
<dbReference type="InterPro" id="IPR009057">
    <property type="entry name" value="Homeodomain-like_sf"/>
</dbReference>
<dbReference type="InterPro" id="IPR050624">
    <property type="entry name" value="HTH-type_Tx_Regulator"/>
</dbReference>